<protein>
    <recommendedName>
        <fullName evidence="2">Amidohydrolase-related domain-containing protein</fullName>
    </recommendedName>
</protein>
<gene>
    <name evidence="3" type="ORF">GCM10011511_20880</name>
</gene>
<evidence type="ECO:0000259" key="2">
    <source>
        <dbReference type="Pfam" id="PF01979"/>
    </source>
</evidence>
<keyword evidence="4" id="KW-1185">Reference proteome</keyword>
<evidence type="ECO:0000313" key="4">
    <source>
        <dbReference type="Proteomes" id="UP000607559"/>
    </source>
</evidence>
<reference evidence="3" key="2">
    <citation type="submission" date="2020-09" db="EMBL/GenBank/DDBJ databases">
        <authorList>
            <person name="Sun Q."/>
            <person name="Zhou Y."/>
        </authorList>
    </citation>
    <scope>NUCLEOTIDE SEQUENCE</scope>
    <source>
        <strain evidence="3">CGMCC 1.15448</strain>
    </source>
</reference>
<dbReference type="InterPro" id="IPR032466">
    <property type="entry name" value="Metal_Hydrolase"/>
</dbReference>
<evidence type="ECO:0000256" key="1">
    <source>
        <dbReference type="SAM" id="SignalP"/>
    </source>
</evidence>
<sequence length="439" mass="47415">MRNNLLLVAFVRVARPVLYFLLFLAFAGVANAQFPADTSRKVYVLRPDRVFDGEQMHEGWQVLVRGRFIEAAGPPNTIKAPEGAVVIDLHGATLLPGLIEGHSHLFLHPYNETPWDDQVLKESRAERTARAVVHARQTLLAGFTTVRDLGTEGAGYDDVGLKESIEKGIIPGPRMLCATRAIVATGSYGPKELANDLETPHGAAEADGLEGVTKEVRTQIGHGADLIKVYADYRWGLHGVAQPTFTVGELKKIVEVAASSGREVVVHSSTTEGMRRAIEAGVNTIEHGEGGNPELFAAMKAKNIALCPTLAAGEAILGYNGWKKGVDPDPARIRAKKENFRQALAAGVTICMGGDVGVYTHGTNAREMEDMVEYGMKPLDVLLSATSVNADVFHIADHVGRVKPGLFADLLVVEGDPSANISQIRKVVWVMKDGVLYYP</sequence>
<feature type="domain" description="Amidohydrolase-related" evidence="2">
    <location>
        <begin position="93"/>
        <end position="434"/>
    </location>
</feature>
<dbReference type="InterPro" id="IPR011059">
    <property type="entry name" value="Metal-dep_hydrolase_composite"/>
</dbReference>
<feature type="chain" id="PRO_5035304375" description="Amidohydrolase-related domain-containing protein" evidence="1">
    <location>
        <begin position="33"/>
        <end position="439"/>
    </location>
</feature>
<organism evidence="3 4">
    <name type="scientific">Puia dinghuensis</name>
    <dbReference type="NCBI Taxonomy" id="1792502"/>
    <lineage>
        <taxon>Bacteria</taxon>
        <taxon>Pseudomonadati</taxon>
        <taxon>Bacteroidota</taxon>
        <taxon>Chitinophagia</taxon>
        <taxon>Chitinophagales</taxon>
        <taxon>Chitinophagaceae</taxon>
        <taxon>Puia</taxon>
    </lineage>
</organism>
<dbReference type="InterPro" id="IPR006680">
    <property type="entry name" value="Amidohydro-rel"/>
</dbReference>
<dbReference type="Proteomes" id="UP000607559">
    <property type="component" value="Unassembled WGS sequence"/>
</dbReference>
<dbReference type="RefSeq" id="WP_188931255.1">
    <property type="nucleotide sequence ID" value="NZ_BMJC01000002.1"/>
</dbReference>
<reference evidence="3" key="1">
    <citation type="journal article" date="2014" name="Int. J. Syst. Evol. Microbiol.">
        <title>Complete genome sequence of Corynebacterium casei LMG S-19264T (=DSM 44701T), isolated from a smear-ripened cheese.</title>
        <authorList>
            <consortium name="US DOE Joint Genome Institute (JGI-PGF)"/>
            <person name="Walter F."/>
            <person name="Albersmeier A."/>
            <person name="Kalinowski J."/>
            <person name="Ruckert C."/>
        </authorList>
    </citation>
    <scope>NUCLEOTIDE SEQUENCE</scope>
    <source>
        <strain evidence="3">CGMCC 1.15448</strain>
    </source>
</reference>
<dbReference type="Gene3D" id="2.30.40.10">
    <property type="entry name" value="Urease, subunit C, domain 1"/>
    <property type="match status" value="1"/>
</dbReference>
<dbReference type="SUPFAM" id="SSF51556">
    <property type="entry name" value="Metallo-dependent hydrolases"/>
    <property type="match status" value="1"/>
</dbReference>
<dbReference type="SUPFAM" id="SSF51338">
    <property type="entry name" value="Composite domain of metallo-dependent hydrolases"/>
    <property type="match status" value="1"/>
</dbReference>
<keyword evidence="1" id="KW-0732">Signal</keyword>
<dbReference type="InterPro" id="IPR057744">
    <property type="entry name" value="OTAase-like"/>
</dbReference>
<proteinExistence type="predicted"/>
<dbReference type="PANTHER" id="PTHR43135:SF3">
    <property type="entry name" value="ALPHA-D-RIBOSE 1-METHYLPHOSPHONATE 5-TRIPHOSPHATE DIPHOSPHATASE"/>
    <property type="match status" value="1"/>
</dbReference>
<accession>A0A8J2XSS6</accession>
<dbReference type="Pfam" id="PF01979">
    <property type="entry name" value="Amidohydro_1"/>
    <property type="match status" value="1"/>
</dbReference>
<dbReference type="AlphaFoldDB" id="A0A8J2XSS6"/>
<comment type="caution">
    <text evidence="3">The sequence shown here is derived from an EMBL/GenBank/DDBJ whole genome shotgun (WGS) entry which is preliminary data.</text>
</comment>
<dbReference type="Gene3D" id="3.20.20.140">
    <property type="entry name" value="Metal-dependent hydrolases"/>
    <property type="match status" value="1"/>
</dbReference>
<feature type="signal peptide" evidence="1">
    <location>
        <begin position="1"/>
        <end position="32"/>
    </location>
</feature>
<evidence type="ECO:0000313" key="3">
    <source>
        <dbReference type="EMBL" id="GGA97363.1"/>
    </source>
</evidence>
<dbReference type="CDD" id="cd01299">
    <property type="entry name" value="Met_dep_hydrolase_A"/>
    <property type="match status" value="1"/>
</dbReference>
<dbReference type="PANTHER" id="PTHR43135">
    <property type="entry name" value="ALPHA-D-RIBOSE 1-METHYLPHOSPHONATE 5-TRIPHOSPHATE DIPHOSPHATASE"/>
    <property type="match status" value="1"/>
</dbReference>
<name>A0A8J2XSS6_9BACT</name>
<dbReference type="InterPro" id="IPR051781">
    <property type="entry name" value="Metallo-dep_Hydrolase"/>
</dbReference>
<dbReference type="GO" id="GO:0016810">
    <property type="term" value="F:hydrolase activity, acting on carbon-nitrogen (but not peptide) bonds"/>
    <property type="evidence" value="ECO:0007669"/>
    <property type="project" value="InterPro"/>
</dbReference>
<dbReference type="EMBL" id="BMJC01000002">
    <property type="protein sequence ID" value="GGA97363.1"/>
    <property type="molecule type" value="Genomic_DNA"/>
</dbReference>